<dbReference type="PANTHER" id="PTHR13284">
    <property type="entry name" value="GH01354P"/>
    <property type="match status" value="1"/>
</dbReference>
<evidence type="ECO:0000256" key="1">
    <source>
        <dbReference type="SAM" id="Coils"/>
    </source>
</evidence>
<dbReference type="EMBL" id="JAVRJZ010000007">
    <property type="protein sequence ID" value="KAK2720260.1"/>
    <property type="molecule type" value="Genomic_DNA"/>
</dbReference>
<accession>A0AA88I2F9</accession>
<comment type="caution">
    <text evidence="4">The sequence shown here is derived from an EMBL/GenBank/DDBJ whole genome shotgun (WGS) entry which is preliminary data.</text>
</comment>
<evidence type="ECO:0000313" key="5">
    <source>
        <dbReference type="Proteomes" id="UP001187531"/>
    </source>
</evidence>
<dbReference type="EMBL" id="JAVRJZ010000007">
    <property type="protein sequence ID" value="KAK2720258.1"/>
    <property type="molecule type" value="Genomic_DNA"/>
</dbReference>
<name>A0AA88I2F9_ARTSF</name>
<dbReference type="InterPro" id="IPR004038">
    <property type="entry name" value="Ribosomal_eL8/eL30/eS12/Gad45"/>
</dbReference>
<dbReference type="GO" id="GO:0035368">
    <property type="term" value="F:selenocysteine insertion sequence binding"/>
    <property type="evidence" value="ECO:0007669"/>
    <property type="project" value="InterPro"/>
</dbReference>
<feature type="region of interest" description="Disordered" evidence="2">
    <location>
        <begin position="688"/>
        <end position="719"/>
    </location>
</feature>
<keyword evidence="1" id="KW-0175">Coiled coil</keyword>
<feature type="region of interest" description="Disordered" evidence="2">
    <location>
        <begin position="132"/>
        <end position="171"/>
    </location>
</feature>
<dbReference type="Proteomes" id="UP001187531">
    <property type="component" value="Unassembled WGS sequence"/>
</dbReference>
<proteinExistence type="predicted"/>
<protein>
    <recommendedName>
        <fullName evidence="3">Ribosomal protein eL8/eL30/eS12/Gadd45 domain-containing protein</fullName>
    </recommendedName>
</protein>
<dbReference type="GO" id="GO:0005739">
    <property type="term" value="C:mitochondrion"/>
    <property type="evidence" value="ECO:0007669"/>
    <property type="project" value="TreeGrafter"/>
</dbReference>
<evidence type="ECO:0000256" key="2">
    <source>
        <dbReference type="SAM" id="MobiDB-lite"/>
    </source>
</evidence>
<dbReference type="SUPFAM" id="SSF55315">
    <property type="entry name" value="L30e-like"/>
    <property type="match status" value="1"/>
</dbReference>
<reference evidence="4" key="1">
    <citation type="submission" date="2023-07" db="EMBL/GenBank/DDBJ databases">
        <title>Chromosome-level genome assembly of Artemia franciscana.</title>
        <authorList>
            <person name="Jo E."/>
        </authorList>
    </citation>
    <scope>NUCLEOTIDE SEQUENCE</scope>
    <source>
        <tissue evidence="4">Whole body</tissue>
    </source>
</reference>
<dbReference type="Pfam" id="PF01248">
    <property type="entry name" value="Ribosomal_L7Ae"/>
    <property type="match status" value="1"/>
</dbReference>
<keyword evidence="5" id="KW-1185">Reference proteome</keyword>
<evidence type="ECO:0000259" key="3">
    <source>
        <dbReference type="Pfam" id="PF01248"/>
    </source>
</evidence>
<evidence type="ECO:0000313" key="4">
    <source>
        <dbReference type="EMBL" id="KAK2720259.1"/>
    </source>
</evidence>
<sequence length="734" mass="83316">MNNSQQEKLANLRNFGSALVNVNHGEDAIPNYVCNTRKTRGVLKIHNEFSGTKLSDFIQPAKHQQSRKPKLERKEKRGANSPSSTEWPILTIKGQEESYCPASVLSGFDSSPNCGYSDILKRNTNIKKVQEHCNSTDSQKHKKGASKVNEFKNRGGTSKQSPKKADPNNLIKNVPNVIEGKIEKSQGEIQCSQKNWQDQRTKSSKTEISKKIKENLKRSDNEILNEESKTKKLTVKSLEDNLQFNDGTVANTEKSNEEQEIIREKRKRRRHIIRARKREQKEAELLQQLRAPKDSKITILSGNALNKFLKPSKLNTKPKVEFSAFTEDFPDLNAVNTVSAPEALEKLKVPITPMAEAETPVQTSIENRKENGIVKEIEEAEKNVGEKKAPKSSDPIQLNLFDIALAKSVLKQKMKEKRSRLQTTKRTSDFDKIIANSLDSNAPILSRGKIRTRQKKPTLMKKAILKQRQERQKLLSVSTGMVAASPRNLSNEAIDGEWLDQPEAIEDGGKIVVVKKKMKKKKRVKILDSNNDEPIRHTNKFREYCDQMLTDDIEIVCVDLLHDLVRFQDRAHQKDPIKAKMKKRLVFGLRETTRQVERGRVKAVVIAPNLEKCNEPGGLDEAVKSLLDQVHKKGVFCVYALDRWRLSKATKKKGMTSCLGILNYQGSNENYKKLQVLVEEARSEYERRSSKNKIMQNVSIEEANTDTSKNSSSQQSPPEISPLLLSLIKMELKD</sequence>
<dbReference type="InterPro" id="IPR040051">
    <property type="entry name" value="SECISBP2"/>
</dbReference>
<feature type="region of interest" description="Disordered" evidence="2">
    <location>
        <begin position="54"/>
        <end position="86"/>
    </location>
</feature>
<dbReference type="InterPro" id="IPR029064">
    <property type="entry name" value="Ribosomal_eL30-like_sf"/>
</dbReference>
<dbReference type="PANTHER" id="PTHR13284:SF4">
    <property type="entry name" value="C2H2-TYPE DOMAIN-CONTAINING PROTEIN"/>
    <property type="match status" value="1"/>
</dbReference>
<dbReference type="GO" id="GO:0043021">
    <property type="term" value="F:ribonucleoprotein complex binding"/>
    <property type="evidence" value="ECO:0007669"/>
    <property type="project" value="TreeGrafter"/>
</dbReference>
<feature type="coiled-coil region" evidence="1">
    <location>
        <begin position="209"/>
        <end position="241"/>
    </location>
</feature>
<dbReference type="AlphaFoldDB" id="A0AA88I2F9"/>
<organism evidence="4 5">
    <name type="scientific">Artemia franciscana</name>
    <name type="common">Brine shrimp</name>
    <name type="synonym">Artemia sanfranciscana</name>
    <dbReference type="NCBI Taxonomy" id="6661"/>
    <lineage>
        <taxon>Eukaryota</taxon>
        <taxon>Metazoa</taxon>
        <taxon>Ecdysozoa</taxon>
        <taxon>Arthropoda</taxon>
        <taxon>Crustacea</taxon>
        <taxon>Branchiopoda</taxon>
        <taxon>Anostraca</taxon>
        <taxon>Artemiidae</taxon>
        <taxon>Artemia</taxon>
    </lineage>
</organism>
<dbReference type="Gene3D" id="3.30.1330.30">
    <property type="match status" value="1"/>
</dbReference>
<dbReference type="EMBL" id="JAVRJZ010000007">
    <property type="protein sequence ID" value="KAK2720259.1"/>
    <property type="molecule type" value="Genomic_DNA"/>
</dbReference>
<dbReference type="GO" id="GO:1990904">
    <property type="term" value="C:ribonucleoprotein complex"/>
    <property type="evidence" value="ECO:0007669"/>
    <property type="project" value="TreeGrafter"/>
</dbReference>
<feature type="domain" description="Ribosomal protein eL8/eL30/eS12/Gadd45" evidence="3">
    <location>
        <begin position="577"/>
        <end position="668"/>
    </location>
</feature>
<gene>
    <name evidence="4" type="ORF">QYM36_004218</name>
</gene>
<dbReference type="GO" id="GO:0003730">
    <property type="term" value="F:mRNA 3'-UTR binding"/>
    <property type="evidence" value="ECO:0007669"/>
    <property type="project" value="TreeGrafter"/>
</dbReference>